<dbReference type="STRING" id="74649.A0A2P6PEH7"/>
<name>A0A2P6PEH7_ROSCH</name>
<dbReference type="Proteomes" id="UP000238479">
    <property type="component" value="Chromosome 7"/>
</dbReference>
<dbReference type="Gene3D" id="3.20.20.80">
    <property type="entry name" value="Glycosidases"/>
    <property type="match status" value="1"/>
</dbReference>
<proteinExistence type="predicted"/>
<keyword evidence="1" id="KW-0378">Hydrolase</keyword>
<sequence length="85" mass="9616">MLWKNLESKVPDIAKSGFTSAWLPPSTHSFAPEAKYVKEYIEGAKPIFSVGKYWDSCNYNGHGLDYNQGIIWRLRDPQGKPPGVM</sequence>
<gene>
    <name evidence="1" type="ORF">RchiOBHm_Chr7g0227001</name>
</gene>
<dbReference type="AlphaFoldDB" id="A0A2P6PEH7"/>
<dbReference type="EC" id="3.2.1.-" evidence="1"/>
<comment type="caution">
    <text evidence="1">The sequence shown here is derived from an EMBL/GenBank/DDBJ whole genome shotgun (WGS) entry which is preliminary data.</text>
</comment>
<protein>
    <submittedName>
        <fullName evidence="1">Putative glycosidase</fullName>
        <ecNumber evidence="1">3.2.1.-</ecNumber>
    </submittedName>
</protein>
<dbReference type="EMBL" id="PDCK01000045">
    <property type="protein sequence ID" value="PRQ20328.1"/>
    <property type="molecule type" value="Genomic_DNA"/>
</dbReference>
<evidence type="ECO:0000313" key="1">
    <source>
        <dbReference type="EMBL" id="PRQ20328.1"/>
    </source>
</evidence>
<dbReference type="Gramene" id="PRQ20328">
    <property type="protein sequence ID" value="PRQ20328"/>
    <property type="gene ID" value="RchiOBHm_Chr7g0227001"/>
</dbReference>
<evidence type="ECO:0000313" key="2">
    <source>
        <dbReference type="Proteomes" id="UP000238479"/>
    </source>
</evidence>
<dbReference type="GO" id="GO:0016798">
    <property type="term" value="F:hydrolase activity, acting on glycosyl bonds"/>
    <property type="evidence" value="ECO:0007669"/>
    <property type="project" value="UniProtKB-KW"/>
</dbReference>
<accession>A0A2P6PEH7</accession>
<reference evidence="1 2" key="1">
    <citation type="journal article" date="2018" name="Nat. Genet.">
        <title>The Rosa genome provides new insights in the design of modern roses.</title>
        <authorList>
            <person name="Bendahmane M."/>
        </authorList>
    </citation>
    <scope>NUCLEOTIDE SEQUENCE [LARGE SCALE GENOMIC DNA]</scope>
    <source>
        <strain evidence="2">cv. Old Blush</strain>
    </source>
</reference>
<keyword evidence="1" id="KW-0326">Glycosidase</keyword>
<organism evidence="1 2">
    <name type="scientific">Rosa chinensis</name>
    <name type="common">China rose</name>
    <dbReference type="NCBI Taxonomy" id="74649"/>
    <lineage>
        <taxon>Eukaryota</taxon>
        <taxon>Viridiplantae</taxon>
        <taxon>Streptophyta</taxon>
        <taxon>Embryophyta</taxon>
        <taxon>Tracheophyta</taxon>
        <taxon>Spermatophyta</taxon>
        <taxon>Magnoliopsida</taxon>
        <taxon>eudicotyledons</taxon>
        <taxon>Gunneridae</taxon>
        <taxon>Pentapetalae</taxon>
        <taxon>rosids</taxon>
        <taxon>fabids</taxon>
        <taxon>Rosales</taxon>
        <taxon>Rosaceae</taxon>
        <taxon>Rosoideae</taxon>
        <taxon>Rosoideae incertae sedis</taxon>
        <taxon>Rosa</taxon>
    </lineage>
</organism>
<keyword evidence="2" id="KW-1185">Reference proteome</keyword>